<evidence type="ECO:0000313" key="2">
    <source>
        <dbReference type="EMBL" id="GAA3869714.1"/>
    </source>
</evidence>
<keyword evidence="3" id="KW-1185">Reference proteome</keyword>
<name>A0ABP7K901_9RHOB</name>
<dbReference type="Proteomes" id="UP001399917">
    <property type="component" value="Unassembled WGS sequence"/>
</dbReference>
<evidence type="ECO:0000256" key="1">
    <source>
        <dbReference type="SAM" id="MobiDB-lite"/>
    </source>
</evidence>
<accession>A0ABP7K901</accession>
<organism evidence="2 3">
    <name type="scientific">Celeribacter arenosi</name>
    <dbReference type="NCBI Taxonomy" id="792649"/>
    <lineage>
        <taxon>Bacteria</taxon>
        <taxon>Pseudomonadati</taxon>
        <taxon>Pseudomonadota</taxon>
        <taxon>Alphaproteobacteria</taxon>
        <taxon>Rhodobacterales</taxon>
        <taxon>Roseobacteraceae</taxon>
        <taxon>Celeribacter</taxon>
    </lineage>
</organism>
<gene>
    <name evidence="2" type="ORF">GCM10022404_19660</name>
</gene>
<proteinExistence type="predicted"/>
<sequence length="120" mass="13710">MAQSFLGPPLRQPRVRVQKQQPRTLRREGTMTHLRAPPRITGHKDSAGFLGQFFNVVARPAIGDYHLADQPRIQPLGQTRERIGQFGGRIECRDNDRDRSAHRCNGAFRFKSSELLLYEG</sequence>
<reference evidence="3" key="1">
    <citation type="journal article" date="2019" name="Int. J. Syst. Evol. Microbiol.">
        <title>The Global Catalogue of Microorganisms (GCM) 10K type strain sequencing project: providing services to taxonomists for standard genome sequencing and annotation.</title>
        <authorList>
            <consortium name="The Broad Institute Genomics Platform"/>
            <consortium name="The Broad Institute Genome Sequencing Center for Infectious Disease"/>
            <person name="Wu L."/>
            <person name="Ma J."/>
        </authorList>
    </citation>
    <scope>NUCLEOTIDE SEQUENCE [LARGE SCALE GENOMIC DNA]</scope>
    <source>
        <strain evidence="3">JCM 17190</strain>
    </source>
</reference>
<evidence type="ECO:0000313" key="3">
    <source>
        <dbReference type="Proteomes" id="UP001399917"/>
    </source>
</evidence>
<protein>
    <submittedName>
        <fullName evidence="2">Uncharacterized protein</fullName>
    </submittedName>
</protein>
<feature type="region of interest" description="Disordered" evidence="1">
    <location>
        <begin position="1"/>
        <end position="42"/>
    </location>
</feature>
<comment type="caution">
    <text evidence="2">The sequence shown here is derived from an EMBL/GenBank/DDBJ whole genome shotgun (WGS) entry which is preliminary data.</text>
</comment>
<dbReference type="EMBL" id="BAABDF010000007">
    <property type="protein sequence ID" value="GAA3869714.1"/>
    <property type="molecule type" value="Genomic_DNA"/>
</dbReference>